<name>A0A0M3IT41_ASCLU</name>
<evidence type="ECO:0000313" key="1">
    <source>
        <dbReference type="Proteomes" id="UP000036681"/>
    </source>
</evidence>
<dbReference type="WBParaSite" id="ALUE_0002191901-mRNA-1">
    <property type="protein sequence ID" value="ALUE_0002191901-mRNA-1"/>
    <property type="gene ID" value="ALUE_0002191901"/>
</dbReference>
<organism evidence="1 2">
    <name type="scientific">Ascaris lumbricoides</name>
    <name type="common">Giant roundworm</name>
    <dbReference type="NCBI Taxonomy" id="6252"/>
    <lineage>
        <taxon>Eukaryota</taxon>
        <taxon>Metazoa</taxon>
        <taxon>Ecdysozoa</taxon>
        <taxon>Nematoda</taxon>
        <taxon>Chromadorea</taxon>
        <taxon>Rhabditida</taxon>
        <taxon>Spirurina</taxon>
        <taxon>Ascaridomorpha</taxon>
        <taxon>Ascaridoidea</taxon>
        <taxon>Ascarididae</taxon>
        <taxon>Ascaris</taxon>
    </lineage>
</organism>
<proteinExistence type="predicted"/>
<dbReference type="Proteomes" id="UP000036681">
    <property type="component" value="Unplaced"/>
</dbReference>
<keyword evidence="1" id="KW-1185">Reference proteome</keyword>
<dbReference type="AlphaFoldDB" id="A0A0M3IT41"/>
<protein>
    <submittedName>
        <fullName evidence="2">Uncharacterized protein</fullName>
    </submittedName>
</protein>
<evidence type="ECO:0000313" key="2">
    <source>
        <dbReference type="WBParaSite" id="ALUE_0002191901-mRNA-1"/>
    </source>
</evidence>
<accession>A0A0M3IT41</accession>
<sequence>MFFAYYSPSSINCFVDANLMSQMISRWPLHSRISFIALIDYRPLFSALNDQPIVRFVWIFLFRLISNIKKYYFNSWVGEGDEKVGKVVGLE</sequence>
<reference evidence="2" key="1">
    <citation type="submission" date="2017-02" db="UniProtKB">
        <authorList>
            <consortium name="WormBaseParasite"/>
        </authorList>
    </citation>
    <scope>IDENTIFICATION</scope>
</reference>